<evidence type="ECO:0000313" key="1">
    <source>
        <dbReference type="EMBL" id="KAF7342625.1"/>
    </source>
</evidence>
<accession>A0A8H7CM02</accession>
<organism evidence="1 2">
    <name type="scientific">Mycena sanguinolenta</name>
    <dbReference type="NCBI Taxonomy" id="230812"/>
    <lineage>
        <taxon>Eukaryota</taxon>
        <taxon>Fungi</taxon>
        <taxon>Dikarya</taxon>
        <taxon>Basidiomycota</taxon>
        <taxon>Agaricomycotina</taxon>
        <taxon>Agaricomycetes</taxon>
        <taxon>Agaricomycetidae</taxon>
        <taxon>Agaricales</taxon>
        <taxon>Marasmiineae</taxon>
        <taxon>Mycenaceae</taxon>
        <taxon>Mycena</taxon>
    </lineage>
</organism>
<gene>
    <name evidence="1" type="ORF">MSAN_02019300</name>
</gene>
<dbReference type="Proteomes" id="UP000623467">
    <property type="component" value="Unassembled WGS sequence"/>
</dbReference>
<keyword evidence="2" id="KW-1185">Reference proteome</keyword>
<dbReference type="AlphaFoldDB" id="A0A8H7CM02"/>
<proteinExistence type="predicted"/>
<comment type="caution">
    <text evidence="1">The sequence shown here is derived from an EMBL/GenBank/DDBJ whole genome shotgun (WGS) entry which is preliminary data.</text>
</comment>
<protein>
    <recommendedName>
        <fullName evidence="3">F-box domain-containing protein</fullName>
    </recommendedName>
</protein>
<dbReference type="EMBL" id="JACAZH010000025">
    <property type="protein sequence ID" value="KAF7342625.1"/>
    <property type="molecule type" value="Genomic_DNA"/>
</dbReference>
<sequence length="326" mass="36772">MPLPQELVDIVVSLVPDQKSVLACALTARSFVIASQRRLFRSVTIRNASTLKRLAAILSQSPDLGQCVRRLTFEIGDMYDYCPSLASILSTTTRLERLAIDGTPSTTNKGYYRFDSTNQSFCFGPSFMDSLLDLVVDFGSLRFVALAHLHAVPSFVVGFLLETFDEVCLLDIDITLEYDDESDEDEYPLYWVQRLDISHDKDTIFSFLSQPRQLDALQSFTHLSMSLSGTPGPIRERFLALCAPTLQILELELSNSCALPALPFLHHLELRFDAEKAIFQNALVSSMNFALTAAPYLNKLTIAIRERRAKNDHRFDWAIPNPNPRR</sequence>
<reference evidence="1" key="1">
    <citation type="submission" date="2020-05" db="EMBL/GenBank/DDBJ databases">
        <title>Mycena genomes resolve the evolution of fungal bioluminescence.</title>
        <authorList>
            <person name="Tsai I.J."/>
        </authorList>
    </citation>
    <scope>NUCLEOTIDE SEQUENCE</scope>
    <source>
        <strain evidence="1">160909Yilan</strain>
    </source>
</reference>
<evidence type="ECO:0008006" key="3">
    <source>
        <dbReference type="Google" id="ProtNLM"/>
    </source>
</evidence>
<name>A0A8H7CM02_9AGAR</name>
<evidence type="ECO:0000313" key="2">
    <source>
        <dbReference type="Proteomes" id="UP000623467"/>
    </source>
</evidence>
<dbReference type="OrthoDB" id="2745898at2759"/>